<accession>W4M3Q7</accession>
<keyword evidence="2" id="KW-1185">Reference proteome</keyword>
<reference evidence="1 2" key="1">
    <citation type="journal article" date="2014" name="Nature">
        <title>An environmental bacterial taxon with a large and distinct metabolic repertoire.</title>
        <authorList>
            <person name="Wilson M.C."/>
            <person name="Mori T."/>
            <person name="Ruckert C."/>
            <person name="Uria A.R."/>
            <person name="Helf M.J."/>
            <person name="Takada K."/>
            <person name="Gernert C."/>
            <person name="Steffens U.A."/>
            <person name="Heycke N."/>
            <person name="Schmitt S."/>
            <person name="Rinke C."/>
            <person name="Helfrich E.J."/>
            <person name="Brachmann A.O."/>
            <person name="Gurgui C."/>
            <person name="Wakimoto T."/>
            <person name="Kracht M."/>
            <person name="Crusemann M."/>
            <person name="Hentschel U."/>
            <person name="Abe I."/>
            <person name="Matsunaga S."/>
            <person name="Kalinowski J."/>
            <person name="Takeyama H."/>
            <person name="Piel J."/>
        </authorList>
    </citation>
    <scope>NUCLEOTIDE SEQUENCE [LARGE SCALE GENOMIC DNA]</scope>
    <source>
        <strain evidence="2">TSY2</strain>
    </source>
</reference>
<dbReference type="HOGENOM" id="CLU_3248805_0_0_7"/>
<dbReference type="Proteomes" id="UP000019140">
    <property type="component" value="Unassembled WGS sequence"/>
</dbReference>
<proteinExistence type="predicted"/>
<name>W4M3Q7_9BACT</name>
<sequence length="42" mass="4965">MVAFNMEIAREHQSLHVEEFITLRYTMATQLWQGVSMDTDSF</sequence>
<dbReference type="EMBL" id="AZHX01001114">
    <property type="protein sequence ID" value="ETX04805.1"/>
    <property type="molecule type" value="Genomic_DNA"/>
</dbReference>
<gene>
    <name evidence="1" type="ORF">ETSY2_26675</name>
</gene>
<evidence type="ECO:0000313" key="1">
    <source>
        <dbReference type="EMBL" id="ETX04805.1"/>
    </source>
</evidence>
<protein>
    <submittedName>
        <fullName evidence="1">Uncharacterized protein</fullName>
    </submittedName>
</protein>
<comment type="caution">
    <text evidence="1">The sequence shown here is derived from an EMBL/GenBank/DDBJ whole genome shotgun (WGS) entry which is preliminary data.</text>
</comment>
<evidence type="ECO:0000313" key="2">
    <source>
        <dbReference type="Proteomes" id="UP000019140"/>
    </source>
</evidence>
<organism evidence="1 2">
    <name type="scientific">Candidatus Entotheonella gemina</name>
    <dbReference type="NCBI Taxonomy" id="1429439"/>
    <lineage>
        <taxon>Bacteria</taxon>
        <taxon>Pseudomonadati</taxon>
        <taxon>Nitrospinota/Tectimicrobiota group</taxon>
        <taxon>Candidatus Tectimicrobiota</taxon>
        <taxon>Candidatus Entotheonellia</taxon>
        <taxon>Candidatus Entotheonellales</taxon>
        <taxon>Candidatus Entotheonellaceae</taxon>
        <taxon>Candidatus Entotheonella</taxon>
    </lineage>
</organism>
<dbReference type="AlphaFoldDB" id="W4M3Q7"/>